<dbReference type="Gene3D" id="1.10.1200.10">
    <property type="entry name" value="ACP-like"/>
    <property type="match status" value="1"/>
</dbReference>
<dbReference type="Pfam" id="PF00550">
    <property type="entry name" value="PP-binding"/>
    <property type="match status" value="1"/>
</dbReference>
<gene>
    <name evidence="2" type="ORF">HD596_007295</name>
</gene>
<evidence type="ECO:0000259" key="1">
    <source>
        <dbReference type="PROSITE" id="PS50075"/>
    </source>
</evidence>
<keyword evidence="3" id="KW-1185">Reference proteome</keyword>
<evidence type="ECO:0000313" key="2">
    <source>
        <dbReference type="EMBL" id="MBB5780539.1"/>
    </source>
</evidence>
<dbReference type="EMBL" id="JACHMB010000001">
    <property type="protein sequence ID" value="MBB5780539.1"/>
    <property type="molecule type" value="Genomic_DNA"/>
</dbReference>
<dbReference type="InterPro" id="IPR009081">
    <property type="entry name" value="PP-bd_ACP"/>
</dbReference>
<dbReference type="PROSITE" id="PS50075">
    <property type="entry name" value="CARRIER"/>
    <property type="match status" value="1"/>
</dbReference>
<proteinExistence type="predicted"/>
<dbReference type="RefSeq" id="WP_185073985.1">
    <property type="nucleotide sequence ID" value="NZ_JACHMB010000001.1"/>
</dbReference>
<evidence type="ECO:0000313" key="3">
    <source>
        <dbReference type="Proteomes" id="UP000579153"/>
    </source>
</evidence>
<organism evidence="2 3">
    <name type="scientific">Nonomuraea jabiensis</name>
    <dbReference type="NCBI Taxonomy" id="882448"/>
    <lineage>
        <taxon>Bacteria</taxon>
        <taxon>Bacillati</taxon>
        <taxon>Actinomycetota</taxon>
        <taxon>Actinomycetes</taxon>
        <taxon>Streptosporangiales</taxon>
        <taxon>Streptosporangiaceae</taxon>
        <taxon>Nonomuraea</taxon>
    </lineage>
</organism>
<comment type="caution">
    <text evidence="2">The sequence shown here is derived from an EMBL/GenBank/DDBJ whole genome shotgun (WGS) entry which is preliminary data.</text>
</comment>
<reference evidence="2 3" key="1">
    <citation type="submission" date="2020-08" db="EMBL/GenBank/DDBJ databases">
        <title>Sequencing the genomes of 1000 actinobacteria strains.</title>
        <authorList>
            <person name="Klenk H.-P."/>
        </authorList>
    </citation>
    <scope>NUCLEOTIDE SEQUENCE [LARGE SCALE GENOMIC DNA]</scope>
    <source>
        <strain evidence="2 3">DSM 45507</strain>
    </source>
</reference>
<accession>A0A7W9LE82</accession>
<dbReference type="SUPFAM" id="SSF47336">
    <property type="entry name" value="ACP-like"/>
    <property type="match status" value="1"/>
</dbReference>
<feature type="domain" description="Carrier" evidence="1">
    <location>
        <begin position="1"/>
        <end position="78"/>
    </location>
</feature>
<name>A0A7W9LE82_9ACTN</name>
<dbReference type="AlphaFoldDB" id="A0A7W9LE82"/>
<dbReference type="InterPro" id="IPR036736">
    <property type="entry name" value="ACP-like_sf"/>
</dbReference>
<dbReference type="Proteomes" id="UP000579153">
    <property type="component" value="Unassembled WGS sequence"/>
</dbReference>
<sequence>MSEEDILRLVRQCCAEIYVVDPAAVTPQTTFEDDLESDSMSVLELRAALGGHGLDIDPSDFTTEMTVGDVARLAHRSYLARHTAG</sequence>
<protein>
    <submittedName>
        <fullName evidence="2">Acyl carrier protein</fullName>
    </submittedName>
</protein>